<keyword evidence="3" id="KW-1185">Reference proteome</keyword>
<name>A0A7W8M7D0_9BURK</name>
<feature type="compositionally biased region" description="Basic and acidic residues" evidence="1">
    <location>
        <begin position="19"/>
        <end position="34"/>
    </location>
</feature>
<dbReference type="Proteomes" id="UP000532440">
    <property type="component" value="Unassembled WGS sequence"/>
</dbReference>
<accession>A0A7W8M7D0</accession>
<organism evidence="2 3">
    <name type="scientific">Quisquiliibacterium transsilvanicum</name>
    <dbReference type="NCBI Taxonomy" id="1549638"/>
    <lineage>
        <taxon>Bacteria</taxon>
        <taxon>Pseudomonadati</taxon>
        <taxon>Pseudomonadota</taxon>
        <taxon>Betaproteobacteria</taxon>
        <taxon>Burkholderiales</taxon>
        <taxon>Burkholderiaceae</taxon>
        <taxon>Quisquiliibacterium</taxon>
    </lineage>
</organism>
<reference evidence="2 3" key="1">
    <citation type="submission" date="2020-08" db="EMBL/GenBank/DDBJ databases">
        <title>Genomic Encyclopedia of Type Strains, Phase IV (KMG-IV): sequencing the most valuable type-strain genomes for metagenomic binning, comparative biology and taxonomic classification.</title>
        <authorList>
            <person name="Goeker M."/>
        </authorList>
    </citation>
    <scope>NUCLEOTIDE SEQUENCE [LARGE SCALE GENOMIC DNA]</scope>
    <source>
        <strain evidence="2 3">DSM 29781</strain>
    </source>
</reference>
<evidence type="ECO:0000256" key="1">
    <source>
        <dbReference type="SAM" id="MobiDB-lite"/>
    </source>
</evidence>
<evidence type="ECO:0000313" key="3">
    <source>
        <dbReference type="Proteomes" id="UP000532440"/>
    </source>
</evidence>
<comment type="caution">
    <text evidence="2">The sequence shown here is derived from an EMBL/GenBank/DDBJ whole genome shotgun (WGS) entry which is preliminary data.</text>
</comment>
<dbReference type="RefSeq" id="WP_221302580.1">
    <property type="nucleotide sequence ID" value="NZ_BAABEW010000003.1"/>
</dbReference>
<gene>
    <name evidence="2" type="ORF">HNQ70_000069</name>
</gene>
<feature type="region of interest" description="Disordered" evidence="1">
    <location>
        <begin position="1"/>
        <end position="34"/>
    </location>
</feature>
<sequence>MLWTKVCLNTKTPRPSSGRRSDGGARRKGSEALTRRVEQLLDTLAVLPLDEPADDH</sequence>
<dbReference type="AlphaFoldDB" id="A0A7W8M7D0"/>
<protein>
    <submittedName>
        <fullName evidence="2">Uncharacterized protein</fullName>
    </submittedName>
</protein>
<dbReference type="EMBL" id="JACHGB010000001">
    <property type="protein sequence ID" value="MBB5270085.1"/>
    <property type="molecule type" value="Genomic_DNA"/>
</dbReference>
<evidence type="ECO:0000313" key="2">
    <source>
        <dbReference type="EMBL" id="MBB5270085.1"/>
    </source>
</evidence>
<proteinExistence type="predicted"/>